<sequence>MEKEADVRKTIGNELSSNLTLPFGMYSSYIPTLLNIPTHVDLPLSDKFQPISFVALHHAGFKLDPLIGNWVKNDQPNPQEVHDEDIEE</sequence>
<reference evidence="1 2" key="1">
    <citation type="journal article" date="2021" name="Plant Biotechnol. J.">
        <title>Multi-omics assisted identification of the key and species-specific regulatory components of drought-tolerant mechanisms in Gossypium stocksii.</title>
        <authorList>
            <person name="Yu D."/>
            <person name="Ke L."/>
            <person name="Zhang D."/>
            <person name="Wu Y."/>
            <person name="Sun Y."/>
            <person name="Mei J."/>
            <person name="Sun J."/>
            <person name="Sun Y."/>
        </authorList>
    </citation>
    <scope>NUCLEOTIDE SEQUENCE [LARGE SCALE GENOMIC DNA]</scope>
    <source>
        <strain evidence="2">cv. E1</strain>
        <tissue evidence="1">Leaf</tissue>
    </source>
</reference>
<organism evidence="1 2">
    <name type="scientific">Gossypium stocksii</name>
    <dbReference type="NCBI Taxonomy" id="47602"/>
    <lineage>
        <taxon>Eukaryota</taxon>
        <taxon>Viridiplantae</taxon>
        <taxon>Streptophyta</taxon>
        <taxon>Embryophyta</taxon>
        <taxon>Tracheophyta</taxon>
        <taxon>Spermatophyta</taxon>
        <taxon>Magnoliopsida</taxon>
        <taxon>eudicotyledons</taxon>
        <taxon>Gunneridae</taxon>
        <taxon>Pentapetalae</taxon>
        <taxon>rosids</taxon>
        <taxon>malvids</taxon>
        <taxon>Malvales</taxon>
        <taxon>Malvaceae</taxon>
        <taxon>Malvoideae</taxon>
        <taxon>Gossypium</taxon>
    </lineage>
</organism>
<proteinExistence type="predicted"/>
<gene>
    <name evidence="1" type="ORF">J1N35_034530</name>
</gene>
<evidence type="ECO:0000313" key="1">
    <source>
        <dbReference type="EMBL" id="KAH1056465.1"/>
    </source>
</evidence>
<dbReference type="AlphaFoldDB" id="A0A9D3USR7"/>
<comment type="caution">
    <text evidence="1">The sequence shown here is derived from an EMBL/GenBank/DDBJ whole genome shotgun (WGS) entry which is preliminary data.</text>
</comment>
<dbReference type="EMBL" id="JAIQCV010000010">
    <property type="protein sequence ID" value="KAH1056465.1"/>
    <property type="molecule type" value="Genomic_DNA"/>
</dbReference>
<dbReference type="Proteomes" id="UP000828251">
    <property type="component" value="Unassembled WGS sequence"/>
</dbReference>
<protein>
    <submittedName>
        <fullName evidence="1">Uncharacterized protein</fullName>
    </submittedName>
</protein>
<accession>A0A9D3USR7</accession>
<keyword evidence="2" id="KW-1185">Reference proteome</keyword>
<evidence type="ECO:0000313" key="2">
    <source>
        <dbReference type="Proteomes" id="UP000828251"/>
    </source>
</evidence>
<name>A0A9D3USR7_9ROSI</name>